<name>K2PI79_9HYPH</name>
<dbReference type="EMBL" id="AMSI01000014">
    <property type="protein sequence ID" value="EKF40867.1"/>
    <property type="molecule type" value="Genomic_DNA"/>
</dbReference>
<dbReference type="Proteomes" id="UP000007374">
    <property type="component" value="Unassembled WGS sequence"/>
</dbReference>
<protein>
    <submittedName>
        <fullName evidence="2">Uncharacterized protein</fullName>
    </submittedName>
</protein>
<evidence type="ECO:0000313" key="2">
    <source>
        <dbReference type="EMBL" id="EKF40867.1"/>
    </source>
</evidence>
<keyword evidence="3" id="KW-1185">Reference proteome</keyword>
<dbReference type="STRING" id="721133.SAMN05216176_102635"/>
<dbReference type="RefSeq" id="WP_009451860.1">
    <property type="nucleotide sequence ID" value="NZ_AMSI01000014.1"/>
</dbReference>
<proteinExistence type="predicted"/>
<organism evidence="2 3">
    <name type="scientific">Nitratireductor indicus C115</name>
    <dbReference type="NCBI Taxonomy" id="1231190"/>
    <lineage>
        <taxon>Bacteria</taxon>
        <taxon>Pseudomonadati</taxon>
        <taxon>Pseudomonadota</taxon>
        <taxon>Alphaproteobacteria</taxon>
        <taxon>Hyphomicrobiales</taxon>
        <taxon>Phyllobacteriaceae</taxon>
        <taxon>Nitratireductor</taxon>
    </lineage>
</organism>
<dbReference type="OrthoDB" id="8114479at2"/>
<reference evidence="2 3" key="1">
    <citation type="journal article" date="2012" name="J. Bacteriol.">
        <title>Genome Sequence of Nitratireductor indicus Type Strain C115.</title>
        <authorList>
            <person name="Lai Q."/>
            <person name="Li G."/>
            <person name="Yu Z."/>
            <person name="Shao Z."/>
        </authorList>
    </citation>
    <scope>NUCLEOTIDE SEQUENCE [LARGE SCALE GENOMIC DNA]</scope>
    <source>
        <strain evidence="2 3">C115</strain>
    </source>
</reference>
<dbReference type="eggNOG" id="ENOG5033FU2">
    <property type="taxonomic scope" value="Bacteria"/>
</dbReference>
<evidence type="ECO:0000313" key="3">
    <source>
        <dbReference type="Proteomes" id="UP000007374"/>
    </source>
</evidence>
<dbReference type="AlphaFoldDB" id="K2PI79"/>
<evidence type="ECO:0000256" key="1">
    <source>
        <dbReference type="SAM" id="MobiDB-lite"/>
    </source>
</evidence>
<feature type="region of interest" description="Disordered" evidence="1">
    <location>
        <begin position="225"/>
        <end position="245"/>
    </location>
</feature>
<gene>
    <name evidence="2" type="ORF">NA8A_18287</name>
</gene>
<sequence length="336" mass="37450">MMNTFANAGEVAQVAIVERWGWWQGALADPSKIGTEELPIHPGEYQLGYYRTRRKNGPWEPVGIYPDENGVVVGFRNGRQVEDLVDLFLWSCRNPISYEAYVKADAGEGFDDEPPAPAIGDNSGASDPFEALKLELAGEVEQLTDFMRKPVETQADADRCGIWAKRCSDLAKRINSLRETVKAPHLAKCREIDGEFKPVEAEAKEWATKAKRHVEPFLIAEKRKRDEEARKAREEAERKRQEAIKAQNEEAKAIALKAAQDAEKAAEAPKASAGRTGARVSIRVEKRGEIVDQDAFYQAVRDRSEITDLLQSLANRAAKSGFDLPGMKIVEIEKAV</sequence>
<comment type="caution">
    <text evidence="2">The sequence shown here is derived from an EMBL/GenBank/DDBJ whole genome shotgun (WGS) entry which is preliminary data.</text>
</comment>
<dbReference type="PATRIC" id="fig|1231190.3.peg.3777"/>
<accession>K2PI79</accession>